<evidence type="ECO:0000256" key="2">
    <source>
        <dbReference type="ARBA" id="ARBA00022821"/>
    </source>
</evidence>
<protein>
    <submittedName>
        <fullName evidence="6">Putative disease resistance protein</fullName>
    </submittedName>
</protein>
<evidence type="ECO:0000313" key="6">
    <source>
        <dbReference type="EMBL" id="RVW23576.1"/>
    </source>
</evidence>
<feature type="coiled-coil region" evidence="4">
    <location>
        <begin position="80"/>
        <end position="114"/>
    </location>
</feature>
<evidence type="ECO:0000256" key="3">
    <source>
        <dbReference type="ARBA" id="ARBA00022840"/>
    </source>
</evidence>
<dbReference type="EMBL" id="QGNW01002192">
    <property type="protein sequence ID" value="RVW23576.1"/>
    <property type="molecule type" value="Genomic_DNA"/>
</dbReference>
<dbReference type="AlphaFoldDB" id="A0A438CK33"/>
<name>A0A438CK33_VITVI</name>
<dbReference type="GO" id="GO:0005524">
    <property type="term" value="F:ATP binding"/>
    <property type="evidence" value="ECO:0007669"/>
    <property type="project" value="UniProtKB-KW"/>
</dbReference>
<sequence>MITDVLIFAYIEVLTPGFLIDKSSDSSAPYTANYPLFLLSLAQLQSFFSFDFPKAMEFLSSIAGLIPCFYDHTSRHTLYIRDLKKNLRALSQKMEELNNLYEDVTARVEGEEQRQMRRRKEVGGWIRGVEEMVEEVNEILRRGDQEIQKRCLRCCPRNCWPSYKIGKAVSEKLVALSDQIGRGHFDVVAEMLPRPLVDELPMEETVGSELAYGRICGFLKDPQMGIMGLYGMGGVGKTTLLKKINNDFLPTSSDFDVVIWDVVSKPPNIEKIQEVIWNKLQIPRDIWEIKSTKEQKAAEILRVLKTKKFVLLLDDIWERLDLLEMGVPHPDAQNKSKIVFTTRSLDVCHQMKAQKSTKVECLPSEEAWTLFQKAVGEETLKSHPHVPRLAKIVAEECKGLPLALVTIGRAMLGEKNLSNWDKVIQDLSKFPTEISGLGDFYWKPYRILDRRGIFG</sequence>
<dbReference type="PRINTS" id="PR00364">
    <property type="entry name" value="DISEASERSIST"/>
</dbReference>
<gene>
    <name evidence="6" type="primary">VvCHDh000423_7</name>
    <name evidence="6" type="ORF">CK203_091513</name>
</gene>
<evidence type="ECO:0000256" key="4">
    <source>
        <dbReference type="SAM" id="Coils"/>
    </source>
</evidence>
<dbReference type="InterPro" id="IPR003593">
    <property type="entry name" value="AAA+_ATPase"/>
</dbReference>
<keyword evidence="2" id="KW-0611">Plant defense</keyword>
<dbReference type="PANTHER" id="PTHR33463">
    <property type="entry name" value="NB-ARC DOMAIN-CONTAINING PROTEIN-RELATED"/>
    <property type="match status" value="1"/>
</dbReference>
<dbReference type="GO" id="GO:0006952">
    <property type="term" value="P:defense response"/>
    <property type="evidence" value="ECO:0007669"/>
    <property type="project" value="UniProtKB-KW"/>
</dbReference>
<dbReference type="InterPro" id="IPR002182">
    <property type="entry name" value="NB-ARC"/>
</dbReference>
<keyword evidence="4" id="KW-0175">Coiled coil</keyword>
<dbReference type="SMART" id="SM00382">
    <property type="entry name" value="AAA"/>
    <property type="match status" value="1"/>
</dbReference>
<dbReference type="GO" id="GO:0043531">
    <property type="term" value="F:ADP binding"/>
    <property type="evidence" value="ECO:0007669"/>
    <property type="project" value="InterPro"/>
</dbReference>
<keyword evidence="1" id="KW-0547">Nucleotide-binding</keyword>
<dbReference type="Pfam" id="PF00931">
    <property type="entry name" value="NB-ARC"/>
    <property type="match status" value="1"/>
</dbReference>
<evidence type="ECO:0000259" key="5">
    <source>
        <dbReference type="SMART" id="SM00382"/>
    </source>
</evidence>
<dbReference type="FunFam" id="3.40.50.300:FF:001091">
    <property type="entry name" value="Probable disease resistance protein At1g61300"/>
    <property type="match status" value="1"/>
</dbReference>
<accession>A0A438CK33</accession>
<dbReference type="InterPro" id="IPR042197">
    <property type="entry name" value="Apaf_helical"/>
</dbReference>
<dbReference type="InterPro" id="IPR027417">
    <property type="entry name" value="P-loop_NTPase"/>
</dbReference>
<dbReference type="PANTHER" id="PTHR33463:SF220">
    <property type="entry name" value="NB-ARC DOMAIN-CONTAINING PROTEIN"/>
    <property type="match status" value="1"/>
</dbReference>
<proteinExistence type="predicted"/>
<dbReference type="Gene3D" id="3.40.50.300">
    <property type="entry name" value="P-loop containing nucleotide triphosphate hydrolases"/>
    <property type="match status" value="1"/>
</dbReference>
<dbReference type="FunFam" id="1.10.8.430:FF:000003">
    <property type="entry name" value="Probable disease resistance protein At5g66910"/>
    <property type="match status" value="1"/>
</dbReference>
<organism evidence="6 7">
    <name type="scientific">Vitis vinifera</name>
    <name type="common">Grape</name>
    <dbReference type="NCBI Taxonomy" id="29760"/>
    <lineage>
        <taxon>Eukaryota</taxon>
        <taxon>Viridiplantae</taxon>
        <taxon>Streptophyta</taxon>
        <taxon>Embryophyta</taxon>
        <taxon>Tracheophyta</taxon>
        <taxon>Spermatophyta</taxon>
        <taxon>Magnoliopsida</taxon>
        <taxon>eudicotyledons</taxon>
        <taxon>Gunneridae</taxon>
        <taxon>Pentapetalae</taxon>
        <taxon>rosids</taxon>
        <taxon>Vitales</taxon>
        <taxon>Vitaceae</taxon>
        <taxon>Viteae</taxon>
        <taxon>Vitis</taxon>
    </lineage>
</organism>
<dbReference type="Gene3D" id="1.10.8.430">
    <property type="entry name" value="Helical domain of apoptotic protease-activating factors"/>
    <property type="match status" value="1"/>
</dbReference>
<feature type="domain" description="AAA+ ATPase" evidence="5">
    <location>
        <begin position="223"/>
        <end position="357"/>
    </location>
</feature>
<comment type="caution">
    <text evidence="6">The sequence shown here is derived from an EMBL/GenBank/DDBJ whole genome shotgun (WGS) entry which is preliminary data.</text>
</comment>
<dbReference type="Proteomes" id="UP000288805">
    <property type="component" value="Unassembled WGS sequence"/>
</dbReference>
<reference evidence="6 7" key="1">
    <citation type="journal article" date="2018" name="PLoS Genet.">
        <title>Population sequencing reveals clonal diversity and ancestral inbreeding in the grapevine cultivar Chardonnay.</title>
        <authorList>
            <person name="Roach M.J."/>
            <person name="Johnson D.L."/>
            <person name="Bohlmann J."/>
            <person name="van Vuuren H.J."/>
            <person name="Jones S.J."/>
            <person name="Pretorius I.S."/>
            <person name="Schmidt S.A."/>
            <person name="Borneman A.R."/>
        </authorList>
    </citation>
    <scope>NUCLEOTIDE SEQUENCE [LARGE SCALE GENOMIC DNA]</scope>
    <source>
        <strain evidence="7">cv. Chardonnay</strain>
        <tissue evidence="6">Leaf</tissue>
    </source>
</reference>
<evidence type="ECO:0000313" key="7">
    <source>
        <dbReference type="Proteomes" id="UP000288805"/>
    </source>
</evidence>
<keyword evidence="3" id="KW-0067">ATP-binding</keyword>
<dbReference type="SUPFAM" id="SSF52540">
    <property type="entry name" value="P-loop containing nucleoside triphosphate hydrolases"/>
    <property type="match status" value="1"/>
</dbReference>
<dbReference type="InterPro" id="IPR050905">
    <property type="entry name" value="Plant_NBS-LRR"/>
</dbReference>
<evidence type="ECO:0000256" key="1">
    <source>
        <dbReference type="ARBA" id="ARBA00022741"/>
    </source>
</evidence>